<dbReference type="CDD" id="cd04301">
    <property type="entry name" value="NAT_SF"/>
    <property type="match status" value="1"/>
</dbReference>
<dbReference type="GO" id="GO:0016747">
    <property type="term" value="F:acyltransferase activity, transferring groups other than amino-acyl groups"/>
    <property type="evidence" value="ECO:0007669"/>
    <property type="project" value="InterPro"/>
</dbReference>
<dbReference type="InterPro" id="IPR016181">
    <property type="entry name" value="Acyl_CoA_acyltransferase"/>
</dbReference>
<keyword evidence="2" id="KW-0808">Transferase</keyword>
<dbReference type="Proteomes" id="UP000249204">
    <property type="component" value="Unassembled WGS sequence"/>
</dbReference>
<gene>
    <name evidence="2" type="ORF">DN757_19420</name>
</gene>
<evidence type="ECO:0000313" key="3">
    <source>
        <dbReference type="Proteomes" id="UP000249204"/>
    </source>
</evidence>
<reference evidence="2 3" key="1">
    <citation type="submission" date="2018-06" db="EMBL/GenBank/DDBJ databases">
        <title>Isolation of heavy metals resistant Paenibacillus silvae NC2 from Gold-Copper mine in ZiJin, China.</title>
        <authorList>
            <person name="Xu J."/>
            <person name="Mazhar H.S."/>
            <person name="Rensing C."/>
        </authorList>
    </citation>
    <scope>NUCLEOTIDE SEQUENCE [LARGE SCALE GENOMIC DNA]</scope>
    <source>
        <strain evidence="2 3">NC2</strain>
    </source>
</reference>
<accession>A0A2W6NE08</accession>
<dbReference type="Pfam" id="PF00583">
    <property type="entry name" value="Acetyltransf_1"/>
    <property type="match status" value="1"/>
</dbReference>
<dbReference type="PROSITE" id="PS51186">
    <property type="entry name" value="GNAT"/>
    <property type="match status" value="1"/>
</dbReference>
<feature type="domain" description="N-acetyltransferase" evidence="1">
    <location>
        <begin position="1"/>
        <end position="139"/>
    </location>
</feature>
<name>A0A2W6NE08_9BACL</name>
<dbReference type="RefSeq" id="WP_111271846.1">
    <property type="nucleotide sequence ID" value="NZ_QKWW01000056.1"/>
</dbReference>
<dbReference type="EMBL" id="QKWW01000056">
    <property type="protein sequence ID" value="PZT54041.1"/>
    <property type="molecule type" value="Genomic_DNA"/>
</dbReference>
<evidence type="ECO:0000313" key="2">
    <source>
        <dbReference type="EMBL" id="PZT54041.1"/>
    </source>
</evidence>
<proteinExistence type="predicted"/>
<sequence>MKIIESQQIPAAQRNDFFAEHWGSPKMVISTGVYYSDMLDGYAVLNEHGEIRGYITYVMHDTGCEVISLDSLDENRGIGSALLRKVEDTARQANRYHTQLITTNDNLYALLFYQKRGYQIIRIYPDAVTKARAMKPSIPLVSDQGIPIRDELLLQKLLISNT</sequence>
<organism evidence="2 3">
    <name type="scientific">Paenibacillus silvae</name>
    <dbReference type="NCBI Taxonomy" id="1325358"/>
    <lineage>
        <taxon>Bacteria</taxon>
        <taxon>Bacillati</taxon>
        <taxon>Bacillota</taxon>
        <taxon>Bacilli</taxon>
        <taxon>Bacillales</taxon>
        <taxon>Paenibacillaceae</taxon>
        <taxon>Paenibacillus</taxon>
    </lineage>
</organism>
<dbReference type="InterPro" id="IPR000182">
    <property type="entry name" value="GNAT_dom"/>
</dbReference>
<dbReference type="SUPFAM" id="SSF55729">
    <property type="entry name" value="Acyl-CoA N-acyltransferases (Nat)"/>
    <property type="match status" value="1"/>
</dbReference>
<dbReference type="AlphaFoldDB" id="A0A2W6NE08"/>
<comment type="caution">
    <text evidence="2">The sequence shown here is derived from an EMBL/GenBank/DDBJ whole genome shotgun (WGS) entry which is preliminary data.</text>
</comment>
<evidence type="ECO:0000259" key="1">
    <source>
        <dbReference type="PROSITE" id="PS51186"/>
    </source>
</evidence>
<protein>
    <submittedName>
        <fullName evidence="2">GNAT family N-acetyltransferase</fullName>
    </submittedName>
</protein>
<dbReference type="Gene3D" id="3.40.630.30">
    <property type="match status" value="1"/>
</dbReference>